<organism evidence="5 6">
    <name type="scientific">Rhizopogon vesiculosus</name>
    <dbReference type="NCBI Taxonomy" id="180088"/>
    <lineage>
        <taxon>Eukaryota</taxon>
        <taxon>Fungi</taxon>
        <taxon>Dikarya</taxon>
        <taxon>Basidiomycota</taxon>
        <taxon>Agaricomycotina</taxon>
        <taxon>Agaricomycetes</taxon>
        <taxon>Agaricomycetidae</taxon>
        <taxon>Boletales</taxon>
        <taxon>Suillineae</taxon>
        <taxon>Rhizopogonaceae</taxon>
        <taxon>Rhizopogon</taxon>
    </lineage>
</organism>
<dbReference type="GO" id="GO:0140662">
    <property type="term" value="F:ATP-dependent protein folding chaperone"/>
    <property type="evidence" value="ECO:0007669"/>
    <property type="project" value="InterPro"/>
</dbReference>
<sequence length="131" mass="14243">MPLPISSSSVVGEEHSVRSPCPQQLNLGLPRPASPPTSQKTALESPPYVSSPSESFVSEEHCMDTSVDLFAFACIKITIVNPLISSDPTYFNDSQWLTTKDVDTTISMNVPRITNEPTTAAITYSLDKKVI</sequence>
<protein>
    <submittedName>
        <fullName evidence="5">Uncharacterized protein</fullName>
    </submittedName>
</protein>
<dbReference type="Proteomes" id="UP000183567">
    <property type="component" value="Unassembled WGS sequence"/>
</dbReference>
<evidence type="ECO:0000256" key="1">
    <source>
        <dbReference type="ARBA" id="ARBA00007381"/>
    </source>
</evidence>
<dbReference type="SUPFAM" id="SSF53067">
    <property type="entry name" value="Actin-like ATPase domain"/>
    <property type="match status" value="1"/>
</dbReference>
<name>A0A1J8QRK0_9AGAM</name>
<dbReference type="Gene3D" id="3.30.420.40">
    <property type="match status" value="1"/>
</dbReference>
<keyword evidence="2" id="KW-0547">Nucleotide-binding</keyword>
<evidence type="ECO:0000256" key="4">
    <source>
        <dbReference type="SAM" id="MobiDB-lite"/>
    </source>
</evidence>
<dbReference type="GO" id="GO:0005524">
    <property type="term" value="F:ATP binding"/>
    <property type="evidence" value="ECO:0007669"/>
    <property type="project" value="UniProtKB-KW"/>
</dbReference>
<comment type="caution">
    <text evidence="5">The sequence shown here is derived from an EMBL/GenBank/DDBJ whole genome shotgun (WGS) entry which is preliminary data.</text>
</comment>
<keyword evidence="6" id="KW-1185">Reference proteome</keyword>
<reference evidence="5 6" key="1">
    <citation type="submission" date="2016-03" db="EMBL/GenBank/DDBJ databases">
        <title>Comparative genomics of the ectomycorrhizal sister species Rhizopogon vinicolor and Rhizopogon vesiculosus (Basidiomycota: Boletales) reveals a divergence of the mating type B locus.</title>
        <authorList>
            <person name="Mujic A.B."/>
            <person name="Kuo A."/>
            <person name="Tritt A."/>
            <person name="Lipzen A."/>
            <person name="Chen C."/>
            <person name="Johnson J."/>
            <person name="Sharma A."/>
            <person name="Barry K."/>
            <person name="Grigoriev I.V."/>
            <person name="Spatafora J.W."/>
        </authorList>
    </citation>
    <scope>NUCLEOTIDE SEQUENCE [LARGE SCALE GENOMIC DNA]</scope>
    <source>
        <strain evidence="5 6">AM-OR11-056</strain>
    </source>
</reference>
<dbReference type="FunFam" id="3.30.420.40:FF:000028">
    <property type="entry name" value="heat shock 70 kDa protein-like"/>
    <property type="match status" value="1"/>
</dbReference>
<gene>
    <name evidence="5" type="ORF">AZE42_08297</name>
</gene>
<dbReference type="InterPro" id="IPR013126">
    <property type="entry name" value="Hsp_70_fam"/>
</dbReference>
<proteinExistence type="inferred from homology"/>
<evidence type="ECO:0000313" key="6">
    <source>
        <dbReference type="Proteomes" id="UP000183567"/>
    </source>
</evidence>
<dbReference type="Pfam" id="PF00012">
    <property type="entry name" value="HSP70"/>
    <property type="match status" value="1"/>
</dbReference>
<evidence type="ECO:0000313" key="5">
    <source>
        <dbReference type="EMBL" id="OJA16064.1"/>
    </source>
</evidence>
<feature type="region of interest" description="Disordered" evidence="4">
    <location>
        <begin position="1"/>
        <end position="54"/>
    </location>
</feature>
<dbReference type="InterPro" id="IPR043129">
    <property type="entry name" value="ATPase_NBD"/>
</dbReference>
<dbReference type="STRING" id="180088.A0A1J8QRK0"/>
<dbReference type="EMBL" id="LVVM01002715">
    <property type="protein sequence ID" value="OJA16064.1"/>
    <property type="molecule type" value="Genomic_DNA"/>
</dbReference>
<feature type="compositionally biased region" description="Low complexity" evidence="4">
    <location>
        <begin position="44"/>
        <end position="54"/>
    </location>
</feature>
<feature type="compositionally biased region" description="Low complexity" evidence="4">
    <location>
        <begin position="1"/>
        <end position="11"/>
    </location>
</feature>
<evidence type="ECO:0000256" key="3">
    <source>
        <dbReference type="ARBA" id="ARBA00022840"/>
    </source>
</evidence>
<keyword evidence="3" id="KW-0067">ATP-binding</keyword>
<dbReference type="AlphaFoldDB" id="A0A1J8QRK0"/>
<comment type="similarity">
    <text evidence="1">Belongs to the heat shock protein 70 family.</text>
</comment>
<accession>A0A1J8QRK0</accession>
<evidence type="ECO:0000256" key="2">
    <source>
        <dbReference type="ARBA" id="ARBA00022741"/>
    </source>
</evidence>